<protein>
    <submittedName>
        <fullName evidence="1">Uncharacterized protein</fullName>
    </submittedName>
</protein>
<dbReference type="Proteomes" id="UP001304814">
    <property type="component" value="Segment"/>
</dbReference>
<accession>A0AA96J0E0</accession>
<evidence type="ECO:0000313" key="2">
    <source>
        <dbReference type="Proteomes" id="UP001304814"/>
    </source>
</evidence>
<name>A0AA96J0E0_9CAUD</name>
<dbReference type="EMBL" id="OR338916">
    <property type="protein sequence ID" value="WNL49487.1"/>
    <property type="molecule type" value="Genomic_DNA"/>
</dbReference>
<organism evidence="1 2">
    <name type="scientific">Bacillus phage DZ1</name>
    <dbReference type="NCBI Taxonomy" id="3075862"/>
    <lineage>
        <taxon>Viruses</taxon>
        <taxon>Duplodnaviria</taxon>
        <taxon>Heunggongvirae</taxon>
        <taxon>Uroviricota</taxon>
        <taxon>Caudoviricetes</taxon>
        <taxon>Ehrlichviridae</taxon>
        <taxon>Dazunavirus</taxon>
        <taxon>Dazunavirus DZ1</taxon>
    </lineage>
</organism>
<proteinExistence type="predicted"/>
<evidence type="ECO:0000313" key="1">
    <source>
        <dbReference type="EMBL" id="WNL49487.1"/>
    </source>
</evidence>
<keyword evidence="2" id="KW-1185">Reference proteome</keyword>
<sequence length="110" mass="12799">MSNIFEAHSQAYPNSETNVYFQVAWLTSEGWSVEQIFFAITHAKELKLNCENLLEGLEGQQERIVKAMRVAARIESQRKELPEKYDSKNSIERFNKPSWFGKGIARDLFK</sequence>
<reference evidence="1 2" key="1">
    <citation type="submission" date="2023-07" db="EMBL/GenBank/DDBJ databases">
        <title>Isolation and characterization of Bacillus cereus bacteriophage DZ1 and its application in foods.</title>
        <authorList>
            <person name="Huang Z."/>
            <person name="Ding Y."/>
            <person name="Wu Q."/>
        </authorList>
    </citation>
    <scope>NUCLEOTIDE SEQUENCE [LARGE SCALE GENOMIC DNA]</scope>
</reference>